<keyword evidence="2" id="KW-1185">Reference proteome</keyword>
<protein>
    <submittedName>
        <fullName evidence="1">Uncharacterized protein</fullName>
    </submittedName>
</protein>
<gene>
    <name evidence="1" type="ORF">N787_07550</name>
</gene>
<dbReference type="Pfam" id="PF20101">
    <property type="entry name" value="DUF6491"/>
    <property type="match status" value="1"/>
</dbReference>
<proteinExistence type="predicted"/>
<evidence type="ECO:0000313" key="2">
    <source>
        <dbReference type="Proteomes" id="UP000029393"/>
    </source>
</evidence>
<dbReference type="EMBL" id="AVCK01000006">
    <property type="protein sequence ID" value="KFN47787.1"/>
    <property type="molecule type" value="Genomic_DNA"/>
</dbReference>
<sequence>MTAALVIAFASPAMARESKEEREARYAENLELARAHAGEPVEAVRFLNEPYKFDVLGNHHLLVWQNQRTAWLVDLKQDAGCRYMANSLSISIDMVNEFRTMDTSHGYIVGGNGERCKIEGLRKVDVVAMRAARESARNDSAS</sequence>
<organism evidence="1 2">
    <name type="scientific">Arenimonas metalli CF5-1</name>
    <dbReference type="NCBI Taxonomy" id="1384056"/>
    <lineage>
        <taxon>Bacteria</taxon>
        <taxon>Pseudomonadati</taxon>
        <taxon>Pseudomonadota</taxon>
        <taxon>Gammaproteobacteria</taxon>
        <taxon>Lysobacterales</taxon>
        <taxon>Lysobacteraceae</taxon>
        <taxon>Arenimonas</taxon>
    </lineage>
</organism>
<reference evidence="1 2" key="1">
    <citation type="submission" date="2013-09" db="EMBL/GenBank/DDBJ databases">
        <title>Genome sequencing of Arenimonas metalli.</title>
        <authorList>
            <person name="Chen F."/>
            <person name="Wang G."/>
        </authorList>
    </citation>
    <scope>NUCLEOTIDE SEQUENCE [LARGE SCALE GENOMIC DNA]</scope>
    <source>
        <strain evidence="1 2">CF5-1</strain>
    </source>
</reference>
<accession>A0A091B8E7</accession>
<comment type="caution">
    <text evidence="1">The sequence shown here is derived from an EMBL/GenBank/DDBJ whole genome shotgun (WGS) entry which is preliminary data.</text>
</comment>
<dbReference type="AlphaFoldDB" id="A0A091B8E7"/>
<name>A0A091B8E7_9GAMM</name>
<evidence type="ECO:0000313" key="1">
    <source>
        <dbReference type="EMBL" id="KFN47787.1"/>
    </source>
</evidence>
<dbReference type="Proteomes" id="UP000029393">
    <property type="component" value="Unassembled WGS sequence"/>
</dbReference>
<dbReference type="PATRIC" id="fig|1384056.3.peg.376"/>
<dbReference type="InterPro" id="IPR045500">
    <property type="entry name" value="DUF6491"/>
</dbReference>